<dbReference type="Pfam" id="PF01311">
    <property type="entry name" value="Bac_export_1"/>
    <property type="match status" value="1"/>
</dbReference>
<evidence type="ECO:0000313" key="10">
    <source>
        <dbReference type="EMBL" id="BDI32299.1"/>
    </source>
</evidence>
<reference evidence="10 11" key="1">
    <citation type="journal article" date="2019" name="Int. J. Syst. Evol. Microbiol.">
        <title>Capsulimonas corticalis gen. nov., sp. nov., an aerobic capsulated bacterium, of a novel bacterial order, Capsulimonadales ord. nov., of the class Armatimonadia of the phylum Armatimonadetes.</title>
        <authorList>
            <person name="Li J."/>
            <person name="Kudo C."/>
            <person name="Tonouchi A."/>
        </authorList>
    </citation>
    <scope>NUCLEOTIDE SEQUENCE [LARGE SCALE GENOMIC DNA]</scope>
    <source>
        <strain evidence="10 11">AX-7</strain>
    </source>
</reference>
<protein>
    <recommendedName>
        <fullName evidence="3 9">Flagellar biosynthetic protein FliR</fullName>
    </recommendedName>
</protein>
<name>A0A402CXF7_9BACT</name>
<comment type="function">
    <text evidence="1 9">Role in flagellar biosynthesis.</text>
</comment>
<keyword evidence="8 9" id="KW-0975">Bacterial flagellum</keyword>
<comment type="subcellular location">
    <subcellularLocation>
        <location evidence="9">Cell membrane</location>
        <topology evidence="9">Multi-pass membrane protein</topology>
    </subcellularLocation>
    <subcellularLocation>
        <location evidence="9">Bacterial flagellum basal body</location>
    </subcellularLocation>
</comment>
<feature type="transmembrane region" description="Helical" evidence="9">
    <location>
        <begin position="137"/>
        <end position="158"/>
    </location>
</feature>
<keyword evidence="11" id="KW-1185">Reference proteome</keyword>
<dbReference type="InterPro" id="IPR006303">
    <property type="entry name" value="FliR"/>
</dbReference>
<feature type="transmembrane region" description="Helical" evidence="9">
    <location>
        <begin position="178"/>
        <end position="204"/>
    </location>
</feature>
<evidence type="ECO:0000256" key="4">
    <source>
        <dbReference type="ARBA" id="ARBA00022475"/>
    </source>
</evidence>
<sequence length="263" mass="28755">MFDNLTAISAGEFWQFLQVFARVTSLFVTAPVFGNREVPSQVKIALSAVISFTVLPVVQSTLDKQVPADLYSTVSNLLIQIAIGLLIGLVVSFLFVAVRVAGSIIDYQMGFTQASTFNPQFNETVSPISNFQYQYSLVLYLLGNGHWLMLAALVHSFVRLPAAQMIFNENSRLVMTDLMFQFLVAGVQIAAPSAAVLLITDIAFALLNRAMPQMQVFYVGAPVKILVGLTVVIAVIPLFTLVVGHLVISSPDDIFTALRAFHH</sequence>
<keyword evidence="4 9" id="KW-1003">Cell membrane</keyword>
<proteinExistence type="inferred from homology"/>
<comment type="similarity">
    <text evidence="2 9">Belongs to the FliR/MopE/SpaR family.</text>
</comment>
<evidence type="ECO:0000256" key="5">
    <source>
        <dbReference type="ARBA" id="ARBA00022692"/>
    </source>
</evidence>
<dbReference type="NCBIfam" id="TIGR01400">
    <property type="entry name" value="fliR"/>
    <property type="match status" value="1"/>
</dbReference>
<dbReference type="PRINTS" id="PR00953">
    <property type="entry name" value="TYPE3IMRPROT"/>
</dbReference>
<organism evidence="10 11">
    <name type="scientific">Capsulimonas corticalis</name>
    <dbReference type="NCBI Taxonomy" id="2219043"/>
    <lineage>
        <taxon>Bacteria</taxon>
        <taxon>Bacillati</taxon>
        <taxon>Armatimonadota</taxon>
        <taxon>Armatimonadia</taxon>
        <taxon>Capsulimonadales</taxon>
        <taxon>Capsulimonadaceae</taxon>
        <taxon>Capsulimonas</taxon>
    </lineage>
</organism>
<evidence type="ECO:0000256" key="2">
    <source>
        <dbReference type="ARBA" id="ARBA00009772"/>
    </source>
</evidence>
<dbReference type="PANTHER" id="PTHR30065:SF1">
    <property type="entry name" value="SURFACE PRESENTATION OF ANTIGENS PROTEIN SPAR"/>
    <property type="match status" value="1"/>
</dbReference>
<dbReference type="GO" id="GO:0005886">
    <property type="term" value="C:plasma membrane"/>
    <property type="evidence" value="ECO:0007669"/>
    <property type="project" value="UniProtKB-SubCell"/>
</dbReference>
<dbReference type="OrthoDB" id="9807748at2"/>
<dbReference type="GO" id="GO:0006605">
    <property type="term" value="P:protein targeting"/>
    <property type="evidence" value="ECO:0007669"/>
    <property type="project" value="UniProtKB-UniRule"/>
</dbReference>
<dbReference type="KEGG" id="ccot:CCAX7_43500"/>
<feature type="transmembrane region" description="Helical" evidence="9">
    <location>
        <begin position="44"/>
        <end position="62"/>
    </location>
</feature>
<evidence type="ECO:0000256" key="1">
    <source>
        <dbReference type="ARBA" id="ARBA00002578"/>
    </source>
</evidence>
<evidence type="ECO:0000256" key="9">
    <source>
        <dbReference type="RuleBase" id="RU362071"/>
    </source>
</evidence>
<keyword evidence="5 9" id="KW-0812">Transmembrane</keyword>
<dbReference type="EMBL" id="AP025739">
    <property type="protein sequence ID" value="BDI32299.1"/>
    <property type="molecule type" value="Genomic_DNA"/>
</dbReference>
<dbReference type="Proteomes" id="UP000287394">
    <property type="component" value="Chromosome"/>
</dbReference>
<dbReference type="PANTHER" id="PTHR30065">
    <property type="entry name" value="FLAGELLAR BIOSYNTHETIC PROTEIN FLIR"/>
    <property type="match status" value="1"/>
</dbReference>
<evidence type="ECO:0000256" key="6">
    <source>
        <dbReference type="ARBA" id="ARBA00022989"/>
    </source>
</evidence>
<dbReference type="GO" id="GO:0044780">
    <property type="term" value="P:bacterial-type flagellum assembly"/>
    <property type="evidence" value="ECO:0007669"/>
    <property type="project" value="UniProtKB-UniRule"/>
</dbReference>
<evidence type="ECO:0000313" key="11">
    <source>
        <dbReference type="Proteomes" id="UP000287394"/>
    </source>
</evidence>
<feature type="transmembrane region" description="Helical" evidence="9">
    <location>
        <begin position="225"/>
        <end position="248"/>
    </location>
</feature>
<feature type="transmembrane region" description="Helical" evidence="9">
    <location>
        <begin position="13"/>
        <end position="32"/>
    </location>
</feature>
<dbReference type="FunCoup" id="A0A402CXF7">
    <property type="interactions" value="132"/>
</dbReference>
<evidence type="ECO:0000256" key="3">
    <source>
        <dbReference type="ARBA" id="ARBA00021717"/>
    </source>
</evidence>
<dbReference type="GO" id="GO:0009425">
    <property type="term" value="C:bacterial-type flagellum basal body"/>
    <property type="evidence" value="ECO:0007669"/>
    <property type="project" value="UniProtKB-SubCell"/>
</dbReference>
<evidence type="ECO:0000256" key="7">
    <source>
        <dbReference type="ARBA" id="ARBA00023136"/>
    </source>
</evidence>
<evidence type="ECO:0000256" key="8">
    <source>
        <dbReference type="ARBA" id="ARBA00023143"/>
    </source>
</evidence>
<feature type="transmembrane region" description="Helical" evidence="9">
    <location>
        <begin position="77"/>
        <end position="101"/>
    </location>
</feature>
<keyword evidence="6 9" id="KW-1133">Transmembrane helix</keyword>
<dbReference type="InterPro" id="IPR002010">
    <property type="entry name" value="T3SS_IM_R"/>
</dbReference>
<dbReference type="AlphaFoldDB" id="A0A402CXF7"/>
<accession>A0A402CXF7</accession>
<gene>
    <name evidence="10" type="ORF">CCAX7_43500</name>
</gene>
<dbReference type="RefSeq" id="WP_119322018.1">
    <property type="nucleotide sequence ID" value="NZ_AP025739.1"/>
</dbReference>
<keyword evidence="7 9" id="KW-0472">Membrane</keyword>